<keyword evidence="2" id="KW-1185">Reference proteome</keyword>
<protein>
    <submittedName>
        <fullName evidence="1">Uncharacterized protein</fullName>
    </submittedName>
</protein>
<organism evidence="1 2">
    <name type="scientific">Paraburkholderia bengalensis</name>
    <dbReference type="NCBI Taxonomy" id="2747562"/>
    <lineage>
        <taxon>Bacteria</taxon>
        <taxon>Pseudomonadati</taxon>
        <taxon>Pseudomonadota</taxon>
        <taxon>Betaproteobacteria</taxon>
        <taxon>Burkholderiales</taxon>
        <taxon>Burkholderiaceae</taxon>
        <taxon>Paraburkholderia</taxon>
    </lineage>
</organism>
<sequence>MIVDVREDALPATLQHHARDGAEVFALAWQRRMPLFAELADRVLAKPLVTDQLLLALDEASGPCAASDCQRASAAPPA</sequence>
<gene>
    <name evidence="1" type="ORF">H3V53_30630</name>
</gene>
<dbReference type="EMBL" id="JACFYJ010000071">
    <property type="protein sequence ID" value="MEI6001365.1"/>
    <property type="molecule type" value="Genomic_DNA"/>
</dbReference>
<comment type="caution">
    <text evidence="1">The sequence shown here is derived from an EMBL/GenBank/DDBJ whole genome shotgun (WGS) entry which is preliminary data.</text>
</comment>
<evidence type="ECO:0000313" key="2">
    <source>
        <dbReference type="Proteomes" id="UP001386437"/>
    </source>
</evidence>
<dbReference type="Proteomes" id="UP001386437">
    <property type="component" value="Unassembled WGS sequence"/>
</dbReference>
<reference evidence="1 2" key="1">
    <citation type="journal article" date="2022" name="Arch. Microbiol.">
        <title>Paraburkholderia bengalensis sp. nov. isolated from roots of Oryza sativa, IR64.</title>
        <authorList>
            <person name="Nag P."/>
            <person name="Mondal N."/>
            <person name="Sarkar J."/>
            <person name="Das S."/>
        </authorList>
    </citation>
    <scope>NUCLEOTIDE SEQUENCE [LARGE SCALE GENOMIC DNA]</scope>
    <source>
        <strain evidence="1 2">IR64_4_BI</strain>
    </source>
</reference>
<dbReference type="RefSeq" id="WP_336601112.1">
    <property type="nucleotide sequence ID" value="NZ_JACFYJ010000071.1"/>
</dbReference>
<accession>A0ABU8J0S9</accession>
<name>A0ABU8J0S9_9BURK</name>
<evidence type="ECO:0000313" key="1">
    <source>
        <dbReference type="EMBL" id="MEI6001365.1"/>
    </source>
</evidence>
<proteinExistence type="predicted"/>